<dbReference type="Pfam" id="PF00106">
    <property type="entry name" value="adh_short"/>
    <property type="match status" value="1"/>
</dbReference>
<dbReference type="Gene3D" id="3.40.50.720">
    <property type="entry name" value="NAD(P)-binding Rossmann-like Domain"/>
    <property type="match status" value="1"/>
</dbReference>
<name>A0A382GX91_9ZZZZ</name>
<dbReference type="InterPro" id="IPR036291">
    <property type="entry name" value="NAD(P)-bd_dom_sf"/>
</dbReference>
<proteinExistence type="inferred from homology"/>
<dbReference type="InterPro" id="IPR002347">
    <property type="entry name" value="SDR_fam"/>
</dbReference>
<organism evidence="3">
    <name type="scientific">marine metagenome</name>
    <dbReference type="NCBI Taxonomy" id="408172"/>
    <lineage>
        <taxon>unclassified sequences</taxon>
        <taxon>metagenomes</taxon>
        <taxon>ecological metagenomes</taxon>
    </lineage>
</organism>
<accession>A0A382GX91</accession>
<evidence type="ECO:0000256" key="2">
    <source>
        <dbReference type="ARBA" id="ARBA00023002"/>
    </source>
</evidence>
<dbReference type="GO" id="GO:0016491">
    <property type="term" value="F:oxidoreductase activity"/>
    <property type="evidence" value="ECO:0007669"/>
    <property type="project" value="UniProtKB-KW"/>
</dbReference>
<gene>
    <name evidence="3" type="ORF">METZ01_LOCUS231665</name>
</gene>
<dbReference type="EMBL" id="UINC01057541">
    <property type="protein sequence ID" value="SVB78811.1"/>
    <property type="molecule type" value="Genomic_DNA"/>
</dbReference>
<dbReference type="AlphaFoldDB" id="A0A382GX91"/>
<dbReference type="InterPro" id="IPR051122">
    <property type="entry name" value="SDR_DHRS6-like"/>
</dbReference>
<dbReference type="PANTHER" id="PTHR43477:SF1">
    <property type="entry name" value="DIHYDROANTICAPSIN 7-DEHYDROGENASE"/>
    <property type="match status" value="1"/>
</dbReference>
<comment type="similarity">
    <text evidence="1">Belongs to the short-chain dehydrogenases/reductases (SDR) family.</text>
</comment>
<dbReference type="PANTHER" id="PTHR43477">
    <property type="entry name" value="DIHYDROANTICAPSIN 7-DEHYDROGENASE"/>
    <property type="match status" value="1"/>
</dbReference>
<evidence type="ECO:0000313" key="3">
    <source>
        <dbReference type="EMBL" id="SVB78811.1"/>
    </source>
</evidence>
<keyword evidence="2" id="KW-0560">Oxidoreductase</keyword>
<sequence>MNLIGKIAIVTGGASGIGRATAVMMAEYGARVVVTDLNESGLAQTVYLITEAGGQATACVADVSQNDQVAGMVQCSTDTYGGLHILHNNAYSNVLGTACDLEEADWDRTLEVCLKALYLGCKHAIPVMHASGGGAIINTASVHSHVAFRNHIAYDAAKGGVIGLTRSVALDFGPGVRVNAVLPGAILTAAWEGF</sequence>
<evidence type="ECO:0008006" key="4">
    <source>
        <dbReference type="Google" id="ProtNLM"/>
    </source>
</evidence>
<dbReference type="FunFam" id="3.40.50.720:FF:000084">
    <property type="entry name" value="Short-chain dehydrogenase reductase"/>
    <property type="match status" value="1"/>
</dbReference>
<protein>
    <recommendedName>
        <fullName evidence="4">SDR family oxidoreductase</fullName>
    </recommendedName>
</protein>
<dbReference type="PRINTS" id="PR00080">
    <property type="entry name" value="SDRFAMILY"/>
</dbReference>
<dbReference type="PRINTS" id="PR00081">
    <property type="entry name" value="GDHRDH"/>
</dbReference>
<dbReference type="SUPFAM" id="SSF51735">
    <property type="entry name" value="NAD(P)-binding Rossmann-fold domains"/>
    <property type="match status" value="1"/>
</dbReference>
<reference evidence="3" key="1">
    <citation type="submission" date="2018-05" db="EMBL/GenBank/DDBJ databases">
        <authorList>
            <person name="Lanie J.A."/>
            <person name="Ng W.-L."/>
            <person name="Kazmierczak K.M."/>
            <person name="Andrzejewski T.M."/>
            <person name="Davidsen T.M."/>
            <person name="Wayne K.J."/>
            <person name="Tettelin H."/>
            <person name="Glass J.I."/>
            <person name="Rusch D."/>
            <person name="Podicherti R."/>
            <person name="Tsui H.-C.T."/>
            <person name="Winkler M.E."/>
        </authorList>
    </citation>
    <scope>NUCLEOTIDE SEQUENCE</scope>
</reference>
<evidence type="ECO:0000256" key="1">
    <source>
        <dbReference type="ARBA" id="ARBA00006484"/>
    </source>
</evidence>
<dbReference type="CDD" id="cd05233">
    <property type="entry name" value="SDR_c"/>
    <property type="match status" value="1"/>
</dbReference>
<feature type="non-terminal residue" evidence="3">
    <location>
        <position position="194"/>
    </location>
</feature>